<dbReference type="RefSeq" id="WP_183323331.1">
    <property type="nucleotide sequence ID" value="NZ_JACHXP010000001.1"/>
</dbReference>
<feature type="chain" id="PRO_5032784885" evidence="2">
    <location>
        <begin position="34"/>
        <end position="265"/>
    </location>
</feature>
<name>A0A839V7Y1_9GAMM</name>
<gene>
    <name evidence="3" type="ORF">FHR94_000045</name>
</gene>
<keyword evidence="2" id="KW-0732">Signal</keyword>
<dbReference type="AlphaFoldDB" id="A0A839V7Y1"/>
<sequence length="265" mass="27910">MIQQEGKPAWMRRGATALLAAALAGLPVAPAMAAAPDFAEFRAGRQLSDAELGSLRGRFVDQGRLMFFGVQMTSEWRTAQGEHLQVQGHLQGDLRGRVPTVSFEPRLTQVTAGAPSGGGPAGNGATVRDVGTGNARGVVQTIQAGGDFNAAANDLQIEVRPATDHPGRVEPAPGSNTTRRLASGTRLSVHQGPEGVGVGMEMPGMGRVTQTIVPDRGLRQSIQLTSDLQQVRNLTQLQLYLDDRGMQAGTPGVRAAIEAARRLGH</sequence>
<evidence type="ECO:0000256" key="2">
    <source>
        <dbReference type="SAM" id="SignalP"/>
    </source>
</evidence>
<evidence type="ECO:0000313" key="4">
    <source>
        <dbReference type="Proteomes" id="UP000547614"/>
    </source>
</evidence>
<dbReference type="EMBL" id="JACHXP010000001">
    <property type="protein sequence ID" value="MBB3188827.1"/>
    <property type="molecule type" value="Genomic_DNA"/>
</dbReference>
<keyword evidence="4" id="KW-1185">Reference proteome</keyword>
<dbReference type="Proteomes" id="UP000547614">
    <property type="component" value="Unassembled WGS sequence"/>
</dbReference>
<evidence type="ECO:0000256" key="1">
    <source>
        <dbReference type="SAM" id="MobiDB-lite"/>
    </source>
</evidence>
<protein>
    <submittedName>
        <fullName evidence="3">Uncharacterized protein</fullName>
    </submittedName>
</protein>
<feature type="region of interest" description="Disordered" evidence="1">
    <location>
        <begin position="162"/>
        <end position="182"/>
    </location>
</feature>
<evidence type="ECO:0000313" key="3">
    <source>
        <dbReference type="EMBL" id="MBB3188827.1"/>
    </source>
</evidence>
<feature type="signal peptide" evidence="2">
    <location>
        <begin position="1"/>
        <end position="33"/>
    </location>
</feature>
<reference evidence="3 4" key="1">
    <citation type="submission" date="2020-08" db="EMBL/GenBank/DDBJ databases">
        <title>Genomic Encyclopedia of Type Strains, Phase III (KMG-III): the genomes of soil and plant-associated and newly described type strains.</title>
        <authorList>
            <person name="Whitman W."/>
        </authorList>
    </citation>
    <scope>NUCLEOTIDE SEQUENCE [LARGE SCALE GENOMIC DNA]</scope>
    <source>
        <strain evidence="3 4">CECT 7282</strain>
    </source>
</reference>
<comment type="caution">
    <text evidence="3">The sequence shown here is derived from an EMBL/GenBank/DDBJ whole genome shotgun (WGS) entry which is preliminary data.</text>
</comment>
<proteinExistence type="predicted"/>
<accession>A0A839V7Y1</accession>
<organism evidence="3 4">
    <name type="scientific">Halomonas cerina</name>
    <dbReference type="NCBI Taxonomy" id="447424"/>
    <lineage>
        <taxon>Bacteria</taxon>
        <taxon>Pseudomonadati</taxon>
        <taxon>Pseudomonadota</taxon>
        <taxon>Gammaproteobacteria</taxon>
        <taxon>Oceanospirillales</taxon>
        <taxon>Halomonadaceae</taxon>
        <taxon>Halomonas</taxon>
    </lineage>
</organism>